<feature type="chain" id="PRO_5013027993" evidence="1">
    <location>
        <begin position="21"/>
        <end position="269"/>
    </location>
</feature>
<organism evidence="2">
    <name type="scientific">Photinus pyralis</name>
    <name type="common">Common eastern firefly</name>
    <name type="synonym">Lampyris pyralis</name>
    <dbReference type="NCBI Taxonomy" id="7054"/>
    <lineage>
        <taxon>Eukaryota</taxon>
        <taxon>Metazoa</taxon>
        <taxon>Ecdysozoa</taxon>
        <taxon>Arthropoda</taxon>
        <taxon>Hexapoda</taxon>
        <taxon>Insecta</taxon>
        <taxon>Pterygota</taxon>
        <taxon>Neoptera</taxon>
        <taxon>Endopterygota</taxon>
        <taxon>Coleoptera</taxon>
        <taxon>Polyphaga</taxon>
        <taxon>Elateriformia</taxon>
        <taxon>Elateroidea</taxon>
        <taxon>Lampyridae</taxon>
        <taxon>Lampyrinae</taxon>
        <taxon>Photinus</taxon>
    </lineage>
</organism>
<evidence type="ECO:0000256" key="1">
    <source>
        <dbReference type="SAM" id="SignalP"/>
    </source>
</evidence>
<reference evidence="2" key="1">
    <citation type="journal article" date="2016" name="Sci. Rep.">
        <title>Molecular characterization of firefly nuptial gifts: a multi-omics approach sheds light on postcopulatory sexual selection.</title>
        <authorList>
            <person name="Al-Wathiqui N."/>
            <person name="Fallon T.R."/>
            <person name="South A."/>
            <person name="Weng J.K."/>
            <person name="Lewis S.M."/>
        </authorList>
    </citation>
    <scope>NUCLEOTIDE SEQUENCE</scope>
</reference>
<protein>
    <submittedName>
        <fullName evidence="2">Uncharacterized protein</fullName>
    </submittedName>
</protein>
<proteinExistence type="predicted"/>
<evidence type="ECO:0000313" key="2">
    <source>
        <dbReference type="EMBL" id="JAV76587.1"/>
    </source>
</evidence>
<accession>A0A1Y1M026</accession>
<keyword evidence="1" id="KW-0732">Signal</keyword>
<name>A0A1Y1M026_PHOPY</name>
<feature type="signal peptide" evidence="1">
    <location>
        <begin position="1"/>
        <end position="20"/>
    </location>
</feature>
<dbReference type="AlphaFoldDB" id="A0A1Y1M026"/>
<sequence>MKGSVPLCVLFAIFLRSIHNSQIGIGVSSRSLEVCGAKAVETIFGKQPLYFVYHNMSNHLLPFHVSNSKILVNTSTEKRRLRWPFYNFVIQSAKLYNERFLVVTDENDLAKASLKWFWQRNAIYAAVLSIDLHSCSKSLLFTANPNDPLNACGRQLNVIHNQSCSGSITDTIPKPFRNYNGCLSIIVNFIQFRYHYDPRDYTLNVTRELLNISMVIIVDYNLPEWAILGDMSLTIDVFHDYRVSHVFARDNIVFVVPPADKISYIEVLV</sequence>
<dbReference type="EMBL" id="GEZM01048404">
    <property type="protein sequence ID" value="JAV76587.1"/>
    <property type="molecule type" value="Transcribed_RNA"/>
</dbReference>